<keyword evidence="2" id="KW-1185">Reference proteome</keyword>
<dbReference type="Proteomes" id="UP000050761">
    <property type="component" value="Unassembled WGS sequence"/>
</dbReference>
<evidence type="ECO:0000313" key="1">
    <source>
        <dbReference type="EMBL" id="VDP15655.1"/>
    </source>
</evidence>
<evidence type="ECO:0000313" key="2">
    <source>
        <dbReference type="Proteomes" id="UP000050761"/>
    </source>
</evidence>
<proteinExistence type="predicted"/>
<reference evidence="3" key="2">
    <citation type="submission" date="2019-09" db="UniProtKB">
        <authorList>
            <consortium name="WormBaseParasite"/>
        </authorList>
    </citation>
    <scope>IDENTIFICATION</scope>
</reference>
<sequence length="111" mass="12623">MIVIARPLVYKLFAQVILNGISRTLDEGQPCEQAGFRRRFSMINHIHTTTKLIKVSQAKKAFDTAETEATIEALLTQGVLIQYIRVLRELHSAFMTKISPFYNDVVIDVKT</sequence>
<name>A0A183GBS9_HELPZ</name>
<reference evidence="1 2" key="1">
    <citation type="submission" date="2018-11" db="EMBL/GenBank/DDBJ databases">
        <authorList>
            <consortium name="Pathogen Informatics"/>
        </authorList>
    </citation>
    <scope>NUCLEOTIDE SEQUENCE [LARGE SCALE GENOMIC DNA]</scope>
</reference>
<dbReference type="AlphaFoldDB" id="A0A183GBS9"/>
<evidence type="ECO:0000313" key="3">
    <source>
        <dbReference type="WBParaSite" id="HPBE_0001957501-mRNA-1"/>
    </source>
</evidence>
<protein>
    <submittedName>
        <fullName evidence="3">Reverse transcriptase domain-containing protein</fullName>
    </submittedName>
</protein>
<accession>A0A3P8CBH8</accession>
<accession>A0A183GBS9</accession>
<dbReference type="EMBL" id="UZAH01031474">
    <property type="protein sequence ID" value="VDP15655.1"/>
    <property type="molecule type" value="Genomic_DNA"/>
</dbReference>
<dbReference type="OrthoDB" id="410104at2759"/>
<organism evidence="2 3">
    <name type="scientific">Heligmosomoides polygyrus</name>
    <name type="common">Parasitic roundworm</name>
    <dbReference type="NCBI Taxonomy" id="6339"/>
    <lineage>
        <taxon>Eukaryota</taxon>
        <taxon>Metazoa</taxon>
        <taxon>Ecdysozoa</taxon>
        <taxon>Nematoda</taxon>
        <taxon>Chromadorea</taxon>
        <taxon>Rhabditida</taxon>
        <taxon>Rhabditina</taxon>
        <taxon>Rhabditomorpha</taxon>
        <taxon>Strongyloidea</taxon>
        <taxon>Heligmosomidae</taxon>
        <taxon>Heligmosomoides</taxon>
    </lineage>
</organism>
<dbReference type="WBParaSite" id="HPBE_0001957501-mRNA-1">
    <property type="protein sequence ID" value="HPBE_0001957501-mRNA-1"/>
    <property type="gene ID" value="HPBE_0001957501"/>
</dbReference>
<gene>
    <name evidence="1" type="ORF">HPBE_LOCUS19574</name>
</gene>